<dbReference type="Proteomes" id="UP001501074">
    <property type="component" value="Unassembled WGS sequence"/>
</dbReference>
<dbReference type="SUPFAM" id="SSF51679">
    <property type="entry name" value="Bacterial luciferase-like"/>
    <property type="match status" value="1"/>
</dbReference>
<gene>
    <name evidence="7" type="ORF">GCM10022223_69290</name>
</gene>
<accession>A0ABP7AV10</accession>
<reference evidence="8" key="1">
    <citation type="journal article" date="2019" name="Int. J. Syst. Evol. Microbiol.">
        <title>The Global Catalogue of Microorganisms (GCM) 10K type strain sequencing project: providing services to taxonomists for standard genome sequencing and annotation.</title>
        <authorList>
            <consortium name="The Broad Institute Genomics Platform"/>
            <consortium name="The Broad Institute Genome Sequencing Center for Infectious Disease"/>
            <person name="Wu L."/>
            <person name="Ma J."/>
        </authorList>
    </citation>
    <scope>NUCLEOTIDE SEQUENCE [LARGE SCALE GENOMIC DNA]</scope>
    <source>
        <strain evidence="8">JCM 16902</strain>
    </source>
</reference>
<keyword evidence="2" id="KW-0288">FMN</keyword>
<evidence type="ECO:0000256" key="2">
    <source>
        <dbReference type="ARBA" id="ARBA00022643"/>
    </source>
</evidence>
<comment type="caution">
    <text evidence="7">The sequence shown here is derived from an EMBL/GenBank/DDBJ whole genome shotgun (WGS) entry which is preliminary data.</text>
</comment>
<evidence type="ECO:0000256" key="3">
    <source>
        <dbReference type="ARBA" id="ARBA00023002"/>
    </source>
</evidence>
<dbReference type="InterPro" id="IPR011251">
    <property type="entry name" value="Luciferase-like_dom"/>
</dbReference>
<dbReference type="Gene3D" id="3.20.20.30">
    <property type="entry name" value="Luciferase-like domain"/>
    <property type="match status" value="1"/>
</dbReference>
<dbReference type="PANTHER" id="PTHR42847:SF4">
    <property type="entry name" value="ALKANESULFONATE MONOOXYGENASE-RELATED"/>
    <property type="match status" value="1"/>
</dbReference>
<evidence type="ECO:0000313" key="7">
    <source>
        <dbReference type="EMBL" id="GAA3640226.1"/>
    </source>
</evidence>
<feature type="domain" description="Luciferase-like" evidence="6">
    <location>
        <begin position="5"/>
        <end position="296"/>
    </location>
</feature>
<organism evidence="7 8">
    <name type="scientific">Kineosporia mesophila</name>
    <dbReference type="NCBI Taxonomy" id="566012"/>
    <lineage>
        <taxon>Bacteria</taxon>
        <taxon>Bacillati</taxon>
        <taxon>Actinomycetota</taxon>
        <taxon>Actinomycetes</taxon>
        <taxon>Kineosporiales</taxon>
        <taxon>Kineosporiaceae</taxon>
        <taxon>Kineosporia</taxon>
    </lineage>
</organism>
<feature type="region of interest" description="Disordered" evidence="5">
    <location>
        <begin position="323"/>
        <end position="348"/>
    </location>
</feature>
<sequence>MTTTGLVLPVRHRPVSYGYDAILRLAEYADAHDGWDTLWVADSIMALPFLDSGVLLAALAARTRRARLGIGCMASLGFRHPVTVARQWADLDALSGGRMLLAACPGNGTGTAVENELRTFGLDYREKVARFEEAVAFLREVSTGATSFQGPFTQVENLDLGEGFVQRPLPVWVAANPSPRAGQATVDRLLGRVARLGDGWMTFNVTPSQLRTRVDRLYELRAQVRPEETGPLEVCVFLNTNVGLDPATVLEDARERWFQTAPRGVSVEDLDGIAAIGSPEQAADLIGRLSEAGATHLAIEPLSTDVPAQVEALTELLLPRLPRGMSAGSRPDGAVAPPPPRHPAHLRP</sequence>
<proteinExistence type="predicted"/>
<keyword evidence="1" id="KW-0285">Flavoprotein</keyword>
<keyword evidence="4" id="KW-0503">Monooxygenase</keyword>
<dbReference type="InterPro" id="IPR036661">
    <property type="entry name" value="Luciferase-like_sf"/>
</dbReference>
<dbReference type="PANTHER" id="PTHR42847">
    <property type="entry name" value="ALKANESULFONATE MONOOXYGENASE"/>
    <property type="match status" value="1"/>
</dbReference>
<protein>
    <submittedName>
        <fullName evidence="7">LLM class F420-dependent oxidoreductase</fullName>
    </submittedName>
</protein>
<evidence type="ECO:0000259" key="6">
    <source>
        <dbReference type="Pfam" id="PF00296"/>
    </source>
</evidence>
<evidence type="ECO:0000313" key="8">
    <source>
        <dbReference type="Proteomes" id="UP001501074"/>
    </source>
</evidence>
<dbReference type="EMBL" id="BAAAZO010000014">
    <property type="protein sequence ID" value="GAA3640226.1"/>
    <property type="molecule type" value="Genomic_DNA"/>
</dbReference>
<evidence type="ECO:0000256" key="4">
    <source>
        <dbReference type="ARBA" id="ARBA00023033"/>
    </source>
</evidence>
<name>A0ABP7AV10_9ACTN</name>
<keyword evidence="3" id="KW-0560">Oxidoreductase</keyword>
<keyword evidence="8" id="KW-1185">Reference proteome</keyword>
<dbReference type="Pfam" id="PF00296">
    <property type="entry name" value="Bac_luciferase"/>
    <property type="match status" value="1"/>
</dbReference>
<evidence type="ECO:0000256" key="1">
    <source>
        <dbReference type="ARBA" id="ARBA00022630"/>
    </source>
</evidence>
<dbReference type="InterPro" id="IPR050172">
    <property type="entry name" value="SsuD_RutA_monooxygenase"/>
</dbReference>
<dbReference type="RefSeq" id="WP_231485581.1">
    <property type="nucleotide sequence ID" value="NZ_BAAAZO010000014.1"/>
</dbReference>
<evidence type="ECO:0000256" key="5">
    <source>
        <dbReference type="SAM" id="MobiDB-lite"/>
    </source>
</evidence>